<evidence type="ECO:0000313" key="7">
    <source>
        <dbReference type="Proteomes" id="UP000054911"/>
    </source>
</evidence>
<dbReference type="PANTHER" id="PTHR47354:SF1">
    <property type="entry name" value="CARNITINE MONOOXYGENASE REDUCTASE SUBUNIT"/>
    <property type="match status" value="1"/>
</dbReference>
<dbReference type="GO" id="GO:0046872">
    <property type="term" value="F:metal ion binding"/>
    <property type="evidence" value="ECO:0007669"/>
    <property type="project" value="UniProtKB-KW"/>
</dbReference>
<protein>
    <submittedName>
        <fullName evidence="6">Ferredoxin</fullName>
    </submittedName>
</protein>
<keyword evidence="1" id="KW-0285">Flavoprotein</keyword>
<dbReference type="OrthoDB" id="8997924at2"/>
<gene>
    <name evidence="6" type="ORF">AWB80_00594</name>
</gene>
<evidence type="ECO:0000256" key="5">
    <source>
        <dbReference type="ARBA" id="ARBA00023014"/>
    </source>
</evidence>
<dbReference type="PANTHER" id="PTHR47354">
    <property type="entry name" value="NADH OXIDOREDUCTASE HCR"/>
    <property type="match status" value="1"/>
</dbReference>
<dbReference type="STRING" id="1777141.AWB80_00594"/>
<dbReference type="GO" id="GO:0016491">
    <property type="term" value="F:oxidoreductase activity"/>
    <property type="evidence" value="ECO:0007669"/>
    <property type="project" value="TreeGrafter"/>
</dbReference>
<evidence type="ECO:0000313" key="6">
    <source>
        <dbReference type="EMBL" id="SAK43413.1"/>
    </source>
</evidence>
<dbReference type="Gene3D" id="3.40.50.80">
    <property type="entry name" value="Nucleotide-binding domain of ferredoxin-NADP reductase (FNR) module"/>
    <property type="match status" value="1"/>
</dbReference>
<evidence type="ECO:0000256" key="1">
    <source>
        <dbReference type="ARBA" id="ARBA00022630"/>
    </source>
</evidence>
<reference evidence="6" key="1">
    <citation type="submission" date="2016-01" db="EMBL/GenBank/DDBJ databases">
        <authorList>
            <person name="Peeters C."/>
        </authorList>
    </citation>
    <scope>NUCLEOTIDE SEQUENCE [LARGE SCALE GENOMIC DNA]</scope>
    <source>
        <strain evidence="6">LMG 29323</strain>
    </source>
</reference>
<dbReference type="Proteomes" id="UP000054911">
    <property type="component" value="Unassembled WGS sequence"/>
</dbReference>
<keyword evidence="5" id="KW-0411">Iron-sulfur</keyword>
<accession>A0A157ZD58</accession>
<keyword evidence="2" id="KW-0001">2Fe-2S</keyword>
<proteinExistence type="predicted"/>
<dbReference type="PRINTS" id="PR00409">
    <property type="entry name" value="PHDIOXRDTASE"/>
</dbReference>
<dbReference type="InterPro" id="IPR050415">
    <property type="entry name" value="MRET"/>
</dbReference>
<dbReference type="GO" id="GO:0051537">
    <property type="term" value="F:2 iron, 2 sulfur cluster binding"/>
    <property type="evidence" value="ECO:0007669"/>
    <property type="project" value="UniProtKB-KW"/>
</dbReference>
<sequence length="223" mass="24431">MRDNLIPVIVGRRWQIAEGYQAIEIRTRSRSSLPPFDDGACVTLALDSAGEKSRTYPLISASPYADGYVVGARQDTWPAGFPLNERDEVFAGSPKNAPTILDDRVRSILFAGGIGAASIVGIAKRLASAGQRFELHNFARSADRAVLRDEIDALRDHGKVHHYFDLSHDLFAQASADALSPSHASTQIYCSGPPAFMNQIERQAREWVYAANIHKIVLGEQNA</sequence>
<evidence type="ECO:0000256" key="3">
    <source>
        <dbReference type="ARBA" id="ARBA00022723"/>
    </source>
</evidence>
<keyword evidence="4" id="KW-0408">Iron</keyword>
<name>A0A157ZD58_9BURK</name>
<dbReference type="RefSeq" id="WP_061173506.1">
    <property type="nucleotide sequence ID" value="NZ_FCOE02000002.1"/>
</dbReference>
<dbReference type="InterPro" id="IPR039261">
    <property type="entry name" value="FNR_nucleotide-bd"/>
</dbReference>
<dbReference type="SUPFAM" id="SSF52343">
    <property type="entry name" value="Ferredoxin reductase-like, C-terminal NADP-linked domain"/>
    <property type="match status" value="1"/>
</dbReference>
<organism evidence="6 7">
    <name type="scientific">Caballeronia pedi</name>
    <dbReference type="NCBI Taxonomy" id="1777141"/>
    <lineage>
        <taxon>Bacteria</taxon>
        <taxon>Pseudomonadati</taxon>
        <taxon>Pseudomonadota</taxon>
        <taxon>Betaproteobacteria</taxon>
        <taxon>Burkholderiales</taxon>
        <taxon>Burkholderiaceae</taxon>
        <taxon>Caballeronia</taxon>
    </lineage>
</organism>
<dbReference type="AlphaFoldDB" id="A0A157ZD58"/>
<keyword evidence="7" id="KW-1185">Reference proteome</keyword>
<dbReference type="EMBL" id="FCOE02000002">
    <property type="protein sequence ID" value="SAK43413.1"/>
    <property type="molecule type" value="Genomic_DNA"/>
</dbReference>
<evidence type="ECO:0000256" key="2">
    <source>
        <dbReference type="ARBA" id="ARBA00022714"/>
    </source>
</evidence>
<comment type="caution">
    <text evidence="6">The sequence shown here is derived from an EMBL/GenBank/DDBJ whole genome shotgun (WGS) entry which is preliminary data.</text>
</comment>
<keyword evidence="3" id="KW-0479">Metal-binding</keyword>
<evidence type="ECO:0000256" key="4">
    <source>
        <dbReference type="ARBA" id="ARBA00023004"/>
    </source>
</evidence>